<reference evidence="2 3" key="1">
    <citation type="submission" date="2019-04" db="EMBL/GenBank/DDBJ databases">
        <title>An improved genome assembly and genetic linkage map for asparagus bean, Vigna unguiculata ssp. sesquipedialis.</title>
        <authorList>
            <person name="Xia Q."/>
            <person name="Zhang R."/>
            <person name="Dong Y."/>
        </authorList>
    </citation>
    <scope>NUCLEOTIDE SEQUENCE [LARGE SCALE GENOMIC DNA]</scope>
    <source>
        <tissue evidence="2">Leaf</tissue>
    </source>
</reference>
<evidence type="ECO:0000313" key="2">
    <source>
        <dbReference type="EMBL" id="QCD87738.1"/>
    </source>
</evidence>
<protein>
    <submittedName>
        <fullName evidence="2">Uncharacterized protein</fullName>
    </submittedName>
</protein>
<feature type="compositionally biased region" description="Polar residues" evidence="1">
    <location>
        <begin position="306"/>
        <end position="319"/>
    </location>
</feature>
<keyword evidence="3" id="KW-1185">Reference proteome</keyword>
<feature type="region of interest" description="Disordered" evidence="1">
    <location>
        <begin position="1"/>
        <end position="39"/>
    </location>
</feature>
<evidence type="ECO:0000313" key="3">
    <source>
        <dbReference type="Proteomes" id="UP000501690"/>
    </source>
</evidence>
<proteinExistence type="predicted"/>
<feature type="compositionally biased region" description="Basic residues" evidence="1">
    <location>
        <begin position="9"/>
        <end position="23"/>
    </location>
</feature>
<gene>
    <name evidence="2" type="ORF">DEO72_LG3g2278</name>
</gene>
<dbReference type="AlphaFoldDB" id="A0A4D6LGU5"/>
<feature type="region of interest" description="Disordered" evidence="1">
    <location>
        <begin position="299"/>
        <end position="321"/>
    </location>
</feature>
<dbReference type="Proteomes" id="UP000501690">
    <property type="component" value="Linkage Group LG3"/>
</dbReference>
<dbReference type="EMBL" id="CP039347">
    <property type="protein sequence ID" value="QCD87738.1"/>
    <property type="molecule type" value="Genomic_DNA"/>
</dbReference>
<evidence type="ECO:0000256" key="1">
    <source>
        <dbReference type="SAM" id="MobiDB-lite"/>
    </source>
</evidence>
<sequence>MAQHLPIQAKHHCQLKQHTRKQRTTAFPPGSAHTPPGETVPDRLAVFTHRQASASSQTHCFLVTAWRSTSCRQAPHGAVFSHAKSIAWRLSVGRQAPYQKHSAADFGTRFVLNPDPVSYTHLDVYKRQPPGGAHRAARRPTVQYSLTLSLSPGGYQWAARRHTRNTLQLILALDLVVASSYSLPYTQTIFTYSPLTLPPHKLPLLPNFSPIISSLPLHNIFAYQGSPSPAEIPSIAPNQNCHTSSPGGVHGTARRHISTRPPAYVSALPMTLSHSSSSPIITTLTFTQISIKTINQNATKVAPPGRNSSPPGDSNQNKNIRPPLMSRLAVGIKPPGGFWEKPRNPIEQCRKKMGACGFNEL</sequence>
<name>A0A4D6LGU5_VIGUN</name>
<accession>A0A4D6LGU5</accession>
<organism evidence="2 3">
    <name type="scientific">Vigna unguiculata</name>
    <name type="common">Cowpea</name>
    <dbReference type="NCBI Taxonomy" id="3917"/>
    <lineage>
        <taxon>Eukaryota</taxon>
        <taxon>Viridiplantae</taxon>
        <taxon>Streptophyta</taxon>
        <taxon>Embryophyta</taxon>
        <taxon>Tracheophyta</taxon>
        <taxon>Spermatophyta</taxon>
        <taxon>Magnoliopsida</taxon>
        <taxon>eudicotyledons</taxon>
        <taxon>Gunneridae</taxon>
        <taxon>Pentapetalae</taxon>
        <taxon>rosids</taxon>
        <taxon>fabids</taxon>
        <taxon>Fabales</taxon>
        <taxon>Fabaceae</taxon>
        <taxon>Papilionoideae</taxon>
        <taxon>50 kb inversion clade</taxon>
        <taxon>NPAAA clade</taxon>
        <taxon>indigoferoid/millettioid clade</taxon>
        <taxon>Phaseoleae</taxon>
        <taxon>Vigna</taxon>
    </lineage>
</organism>